<feature type="compositionally biased region" description="Low complexity" evidence="1">
    <location>
        <begin position="78"/>
        <end position="103"/>
    </location>
</feature>
<keyword evidence="3" id="KW-1185">Reference proteome</keyword>
<sequence length="354" mass="39385">MIPPIDNSLLQSNPNFALLYSKLTNTLLNPDASTKDDDTPAAKQREAVRKELDKHRLKAAKHHLLTQAIATATPPEQKPSSRSIRPQPRQLQSQPQQTQKQDAAAHLPDPLIDLLLLLPPLLTPSSTDLPSSSLRLLLASPPLVDLDALLPQLAPVISSSLHTSALTLTRLAHPSTNPSYLHRQIPSLPDRITAHLLRPQTTQRTSLALARLQTLSSLLTLLTSHSQTLTVLVRLLEQKHTLVSRNLTLQASAASLASQRTEVDAEQALWTIRREVYDREAVQALRNYGAHLRDARVRAEERVRGLKAELAEYGVGVEGAEAKERTMREMARVWQQMGRQMSDAKGDLDRLQRR</sequence>
<comment type="caution">
    <text evidence="2">The sequence shown here is derived from an EMBL/GenBank/DDBJ whole genome shotgun (WGS) entry which is preliminary data.</text>
</comment>
<evidence type="ECO:0000313" key="2">
    <source>
        <dbReference type="EMBL" id="KAK0389988.1"/>
    </source>
</evidence>
<protein>
    <submittedName>
        <fullName evidence="2">Uncharacterized protein</fullName>
    </submittedName>
</protein>
<name>A0AA39LAE6_SARSR</name>
<reference evidence="2" key="1">
    <citation type="submission" date="2022-10" db="EMBL/GenBank/DDBJ databases">
        <title>Determination and structural analysis of whole genome sequence of Sarocladium strictum F4-1.</title>
        <authorList>
            <person name="Hu L."/>
            <person name="Jiang Y."/>
        </authorList>
    </citation>
    <scope>NUCLEOTIDE SEQUENCE</scope>
    <source>
        <strain evidence="2">F4-1</strain>
    </source>
</reference>
<accession>A0AA39LAE6</accession>
<proteinExistence type="predicted"/>
<dbReference type="EMBL" id="JAPDFR010000002">
    <property type="protein sequence ID" value="KAK0389988.1"/>
    <property type="molecule type" value="Genomic_DNA"/>
</dbReference>
<dbReference type="Proteomes" id="UP001175261">
    <property type="component" value="Unassembled WGS sequence"/>
</dbReference>
<gene>
    <name evidence="2" type="ORF">NLU13_3561</name>
</gene>
<feature type="region of interest" description="Disordered" evidence="1">
    <location>
        <begin position="68"/>
        <end position="103"/>
    </location>
</feature>
<dbReference type="AlphaFoldDB" id="A0AA39LAE6"/>
<evidence type="ECO:0000313" key="3">
    <source>
        <dbReference type="Proteomes" id="UP001175261"/>
    </source>
</evidence>
<organism evidence="2 3">
    <name type="scientific">Sarocladium strictum</name>
    <name type="common">Black bundle disease fungus</name>
    <name type="synonym">Acremonium strictum</name>
    <dbReference type="NCBI Taxonomy" id="5046"/>
    <lineage>
        <taxon>Eukaryota</taxon>
        <taxon>Fungi</taxon>
        <taxon>Dikarya</taxon>
        <taxon>Ascomycota</taxon>
        <taxon>Pezizomycotina</taxon>
        <taxon>Sordariomycetes</taxon>
        <taxon>Hypocreomycetidae</taxon>
        <taxon>Hypocreales</taxon>
        <taxon>Sarocladiaceae</taxon>
        <taxon>Sarocladium</taxon>
    </lineage>
</organism>
<evidence type="ECO:0000256" key="1">
    <source>
        <dbReference type="SAM" id="MobiDB-lite"/>
    </source>
</evidence>